<dbReference type="RefSeq" id="WP_002594082.1">
    <property type="nucleotide sequence ID" value="NZ_KB850983.1"/>
</dbReference>
<dbReference type="EMBL" id="AGYR01000047">
    <property type="protein sequence ID" value="ENZ10326.1"/>
    <property type="molecule type" value="Genomic_DNA"/>
</dbReference>
<sequence length="92" mass="10678">MYRNIKVTTQGKGNHYKMKKWKTGQEAFIINESNNEITPVIVDKAGRIYLTVGRQRFSLEHGLGRLPWSHDYGVANYLAPDKETSLMTKWHL</sequence>
<gene>
    <name evidence="1" type="ORF">HMPREF1090_04307</name>
</gene>
<organism evidence="1 2">
    <name type="scientific">[Clostridium] clostridioforme 90A8</name>
    <dbReference type="NCBI Taxonomy" id="999408"/>
    <lineage>
        <taxon>Bacteria</taxon>
        <taxon>Bacillati</taxon>
        <taxon>Bacillota</taxon>
        <taxon>Clostridia</taxon>
        <taxon>Lachnospirales</taxon>
        <taxon>Lachnospiraceae</taxon>
        <taxon>Enterocloster</taxon>
    </lineage>
</organism>
<evidence type="ECO:0000313" key="1">
    <source>
        <dbReference type="EMBL" id="ENZ10326.1"/>
    </source>
</evidence>
<dbReference type="GeneID" id="57964240"/>
<dbReference type="HOGENOM" id="CLU_2408041_0_0_9"/>
<accession>A0A0E2H598</accession>
<protein>
    <submittedName>
        <fullName evidence="1">Uncharacterized protein</fullName>
    </submittedName>
</protein>
<dbReference type="Proteomes" id="UP000013085">
    <property type="component" value="Unassembled WGS sequence"/>
</dbReference>
<name>A0A0E2H598_9FIRM</name>
<comment type="caution">
    <text evidence="1">The sequence shown here is derived from an EMBL/GenBank/DDBJ whole genome shotgun (WGS) entry which is preliminary data.</text>
</comment>
<reference evidence="1 2" key="1">
    <citation type="submission" date="2013-01" db="EMBL/GenBank/DDBJ databases">
        <title>The Genome Sequence of Clostridium clostridioforme 90A8.</title>
        <authorList>
            <consortium name="The Broad Institute Genome Sequencing Platform"/>
            <person name="Earl A."/>
            <person name="Ward D."/>
            <person name="Feldgarden M."/>
            <person name="Gevers D."/>
            <person name="Courvalin P."/>
            <person name="Lambert T."/>
            <person name="Walker B."/>
            <person name="Young S.K."/>
            <person name="Zeng Q."/>
            <person name="Gargeya S."/>
            <person name="Fitzgerald M."/>
            <person name="Haas B."/>
            <person name="Abouelleil A."/>
            <person name="Alvarado L."/>
            <person name="Arachchi H.M."/>
            <person name="Berlin A.M."/>
            <person name="Chapman S.B."/>
            <person name="Dewar J."/>
            <person name="Goldberg J."/>
            <person name="Griggs A."/>
            <person name="Gujja S."/>
            <person name="Hansen M."/>
            <person name="Howarth C."/>
            <person name="Imamovic A."/>
            <person name="Larimer J."/>
            <person name="McCowan C."/>
            <person name="Murphy C."/>
            <person name="Neiman D."/>
            <person name="Pearson M."/>
            <person name="Priest M."/>
            <person name="Roberts A."/>
            <person name="Saif S."/>
            <person name="Shea T."/>
            <person name="Sisk P."/>
            <person name="Sykes S."/>
            <person name="Wortman J."/>
            <person name="Nusbaum C."/>
            <person name="Birren B."/>
        </authorList>
    </citation>
    <scope>NUCLEOTIDE SEQUENCE [LARGE SCALE GENOMIC DNA]</scope>
    <source>
        <strain evidence="1 2">90A8</strain>
    </source>
</reference>
<evidence type="ECO:0000313" key="2">
    <source>
        <dbReference type="Proteomes" id="UP000013085"/>
    </source>
</evidence>
<dbReference type="AlphaFoldDB" id="A0A0E2H598"/>
<proteinExistence type="predicted"/>